<dbReference type="InterPro" id="IPR029044">
    <property type="entry name" value="Nucleotide-diphossugar_trans"/>
</dbReference>
<evidence type="ECO:0000313" key="1">
    <source>
        <dbReference type="EMBL" id="RMJ15479.1"/>
    </source>
</evidence>
<protein>
    <recommendedName>
        <fullName evidence="3">Capsule polysaccharide biosynthesis protein</fullName>
    </recommendedName>
</protein>
<dbReference type="Proteomes" id="UP000277212">
    <property type="component" value="Unassembled WGS sequence"/>
</dbReference>
<evidence type="ECO:0000313" key="2">
    <source>
        <dbReference type="Proteomes" id="UP000277212"/>
    </source>
</evidence>
<proteinExistence type="predicted"/>
<reference evidence="1 2" key="1">
    <citation type="submission" date="2017-06" db="EMBL/GenBank/DDBJ databases">
        <title>Comparative genomic analysis of Ambrosia Fusariam Clade fungi.</title>
        <authorList>
            <person name="Stajich J.E."/>
            <person name="Carrillo J."/>
            <person name="Kijimoto T."/>
            <person name="Eskalen A."/>
            <person name="O'Donnell K."/>
            <person name="Kasson M."/>
        </authorList>
    </citation>
    <scope>NUCLEOTIDE SEQUENCE [LARGE SCALE GENOMIC DNA]</scope>
    <source>
        <strain evidence="1">UCR3666</strain>
    </source>
</reference>
<dbReference type="EMBL" id="NKUJ01000064">
    <property type="protein sequence ID" value="RMJ15479.1"/>
    <property type="molecule type" value="Genomic_DNA"/>
</dbReference>
<sequence>MATYSIPKEFTSELELVDNPDTRSTKDILADLNQYKPVTSEKNIWAFWHAGLEAMPPWCQRNVADWVRICGPSWTIRVLDIVPDSPNHALKFASQDLLPDTFLKGTMDGPYVGPHSMDFLRGALLFGHGGVAIDVGCVLVRSMDRVCWDLIMDPKSPIEVAVPVMHKLFLHLWKGRDNYEGISADPALAFVRNIDFSEAADWPWDFKISPQHVLEYISQVMCWRRLAMLEDAGDGFNGSKYWQENILGIDARHENWAAEDAVGFSSGARLCELFSVRVDSDPETADYKEAYNLVWLLLRSASWQKVTHGKGLTHAAHLGTLWDENEGADSAPGTFGELLRWGSVHFRQKREAISTMSTVKSSLILQDGLFGPSEAGAQ</sequence>
<dbReference type="OrthoDB" id="409543at2759"/>
<dbReference type="SUPFAM" id="SSF53448">
    <property type="entry name" value="Nucleotide-diphospho-sugar transferases"/>
    <property type="match status" value="1"/>
</dbReference>
<comment type="caution">
    <text evidence="1">The sequence shown here is derived from an EMBL/GenBank/DDBJ whole genome shotgun (WGS) entry which is preliminary data.</text>
</comment>
<gene>
    <name evidence="1" type="ORF">CDV36_004861</name>
</gene>
<name>A0A3M2SDA4_9HYPO</name>
<evidence type="ECO:0008006" key="3">
    <source>
        <dbReference type="Google" id="ProtNLM"/>
    </source>
</evidence>
<organism evidence="1 2">
    <name type="scientific">Fusarium kuroshium</name>
    <dbReference type="NCBI Taxonomy" id="2010991"/>
    <lineage>
        <taxon>Eukaryota</taxon>
        <taxon>Fungi</taxon>
        <taxon>Dikarya</taxon>
        <taxon>Ascomycota</taxon>
        <taxon>Pezizomycotina</taxon>
        <taxon>Sordariomycetes</taxon>
        <taxon>Hypocreomycetidae</taxon>
        <taxon>Hypocreales</taxon>
        <taxon>Nectriaceae</taxon>
        <taxon>Fusarium</taxon>
        <taxon>Fusarium solani species complex</taxon>
    </lineage>
</organism>
<dbReference type="AlphaFoldDB" id="A0A3M2SDA4"/>
<accession>A0A3M2SDA4</accession>
<keyword evidence="2" id="KW-1185">Reference proteome</keyword>